<dbReference type="InterPro" id="IPR002491">
    <property type="entry name" value="ABC_transptr_periplasmic_BD"/>
</dbReference>
<dbReference type="PANTHER" id="PTHR30532:SF24">
    <property type="entry name" value="FERRIC ENTEROBACTIN-BINDING PERIPLASMIC PROTEIN FEPB"/>
    <property type="match status" value="1"/>
</dbReference>
<dbReference type="Gene3D" id="3.40.50.1980">
    <property type="entry name" value="Nitrogenase molybdenum iron protein domain"/>
    <property type="match status" value="2"/>
</dbReference>
<evidence type="ECO:0000313" key="7">
    <source>
        <dbReference type="EMBL" id="MDT0321986.1"/>
    </source>
</evidence>
<keyword evidence="4 5" id="KW-0732">Signal</keyword>
<dbReference type="InterPro" id="IPR006311">
    <property type="entry name" value="TAT_signal"/>
</dbReference>
<dbReference type="PROSITE" id="PS51257">
    <property type="entry name" value="PROKAR_LIPOPROTEIN"/>
    <property type="match status" value="1"/>
</dbReference>
<dbReference type="PROSITE" id="PS51318">
    <property type="entry name" value="TAT"/>
    <property type="match status" value="1"/>
</dbReference>
<comment type="similarity">
    <text evidence="2">Belongs to the bacterial solute-binding protein 8 family.</text>
</comment>
<dbReference type="Proteomes" id="UP001183420">
    <property type="component" value="Unassembled WGS sequence"/>
</dbReference>
<dbReference type="PROSITE" id="PS50983">
    <property type="entry name" value="FE_B12_PBP"/>
    <property type="match status" value="1"/>
</dbReference>
<proteinExistence type="inferred from homology"/>
<dbReference type="Pfam" id="PF01497">
    <property type="entry name" value="Peripla_BP_2"/>
    <property type="match status" value="1"/>
</dbReference>
<feature type="chain" id="PRO_5045410581" evidence="5">
    <location>
        <begin position="33"/>
        <end position="335"/>
    </location>
</feature>
<dbReference type="RefSeq" id="WP_311602354.1">
    <property type="nucleotide sequence ID" value="NZ_JAVREM010000051.1"/>
</dbReference>
<protein>
    <submittedName>
        <fullName evidence="7">ABC transporter substrate-binding protein</fullName>
    </submittedName>
</protein>
<name>A0ABU2LWK5_9ACTN</name>
<dbReference type="EMBL" id="JAVREM010000051">
    <property type="protein sequence ID" value="MDT0321986.1"/>
    <property type="molecule type" value="Genomic_DNA"/>
</dbReference>
<organism evidence="7 8">
    <name type="scientific">Streptomyces millisiae</name>
    <dbReference type="NCBI Taxonomy" id="3075542"/>
    <lineage>
        <taxon>Bacteria</taxon>
        <taxon>Bacillati</taxon>
        <taxon>Actinomycetota</taxon>
        <taxon>Actinomycetes</taxon>
        <taxon>Kitasatosporales</taxon>
        <taxon>Streptomycetaceae</taxon>
        <taxon>Streptomyces</taxon>
    </lineage>
</organism>
<gene>
    <name evidence="7" type="ORF">RNC47_26990</name>
</gene>
<evidence type="ECO:0000256" key="2">
    <source>
        <dbReference type="ARBA" id="ARBA00008814"/>
    </source>
</evidence>
<accession>A0ABU2LWK5</accession>
<dbReference type="SUPFAM" id="SSF53807">
    <property type="entry name" value="Helical backbone' metal receptor"/>
    <property type="match status" value="1"/>
</dbReference>
<feature type="domain" description="Fe/B12 periplasmic-binding" evidence="6">
    <location>
        <begin position="59"/>
        <end position="335"/>
    </location>
</feature>
<sequence length="335" mass="36063">MRSPAPRPGTLTRRTLLAASGAGLLAACGSDAGDAQAGQGGWRFTDDRGETATLDATPERVVAYVASAAALHDFGVTCAAIFGPSSPVRGEPNPQAGDLDVDRLTSLGEAWGEFNVERYARLEPQLLVSNMNPGPDLWYVPEESKDDILALAPSVGIGTKDVSAPQVIQRYAELAEALGADLGAGTVREARSRFDAASESLRRAARDNPGVRVMAVAANPREMAVAVPDSYPDLTYFSELGVELVRARVVDEWGYWHTLSWENADTYHADLIILDNRAQATTPEELAEVPTWARLPAVEAGQVAPWPSEERFSYQGYAAQLERLAEAVRTAERLD</sequence>
<comment type="caution">
    <text evidence="7">The sequence shown here is derived from an EMBL/GenBank/DDBJ whole genome shotgun (WGS) entry which is preliminary data.</text>
</comment>
<evidence type="ECO:0000256" key="1">
    <source>
        <dbReference type="ARBA" id="ARBA00004196"/>
    </source>
</evidence>
<evidence type="ECO:0000313" key="8">
    <source>
        <dbReference type="Proteomes" id="UP001183420"/>
    </source>
</evidence>
<keyword evidence="8" id="KW-1185">Reference proteome</keyword>
<evidence type="ECO:0000256" key="3">
    <source>
        <dbReference type="ARBA" id="ARBA00022448"/>
    </source>
</evidence>
<comment type="subcellular location">
    <subcellularLocation>
        <location evidence="1">Cell envelope</location>
    </subcellularLocation>
</comment>
<dbReference type="InterPro" id="IPR051313">
    <property type="entry name" value="Bact_iron-sidero_bind"/>
</dbReference>
<evidence type="ECO:0000256" key="4">
    <source>
        <dbReference type="ARBA" id="ARBA00022729"/>
    </source>
</evidence>
<dbReference type="PANTHER" id="PTHR30532">
    <property type="entry name" value="IRON III DICITRATE-BINDING PERIPLASMIC PROTEIN"/>
    <property type="match status" value="1"/>
</dbReference>
<evidence type="ECO:0000259" key="6">
    <source>
        <dbReference type="PROSITE" id="PS50983"/>
    </source>
</evidence>
<evidence type="ECO:0000256" key="5">
    <source>
        <dbReference type="SAM" id="SignalP"/>
    </source>
</evidence>
<feature type="signal peptide" evidence="5">
    <location>
        <begin position="1"/>
        <end position="32"/>
    </location>
</feature>
<keyword evidence="3" id="KW-0813">Transport</keyword>
<reference evidence="8" key="1">
    <citation type="submission" date="2023-07" db="EMBL/GenBank/DDBJ databases">
        <title>30 novel species of actinomycetes from the DSMZ collection.</title>
        <authorList>
            <person name="Nouioui I."/>
        </authorList>
    </citation>
    <scope>NUCLEOTIDE SEQUENCE [LARGE SCALE GENOMIC DNA]</scope>
    <source>
        <strain evidence="8">DSM 44918</strain>
    </source>
</reference>